<reference evidence="10" key="1">
    <citation type="submission" date="2020-03" db="EMBL/GenBank/DDBJ databases">
        <title>Evolution of repeat sequences and sex chromosomes of tilapia species revealed by chromosome-level genomes.</title>
        <authorList>
            <person name="Xu L."/>
            <person name="Tao W."/>
            <person name="Wang D."/>
            <person name="Zhou Q."/>
        </authorList>
    </citation>
    <scope>NUCLEOTIDE SEQUENCE [LARGE SCALE GENOMIC DNA]</scope>
    <source>
        <strain evidence="10">Israel</strain>
    </source>
</reference>
<protein>
    <recommendedName>
        <fullName evidence="8">C2H2-type domain-containing protein</fullName>
    </recommendedName>
</protein>
<keyword evidence="3" id="KW-0677">Repeat</keyword>
<reference evidence="9" key="3">
    <citation type="submission" date="2025-09" db="UniProtKB">
        <authorList>
            <consortium name="Ensembl"/>
        </authorList>
    </citation>
    <scope>IDENTIFICATION</scope>
</reference>
<dbReference type="SMART" id="SM00355">
    <property type="entry name" value="ZnF_C2H2"/>
    <property type="match status" value="2"/>
</dbReference>
<dbReference type="GO" id="GO:0000977">
    <property type="term" value="F:RNA polymerase II transcription regulatory region sequence-specific DNA binding"/>
    <property type="evidence" value="ECO:0007669"/>
    <property type="project" value="TreeGrafter"/>
</dbReference>
<keyword evidence="5" id="KW-0862">Zinc</keyword>
<feature type="domain" description="C2H2-type" evidence="8">
    <location>
        <begin position="21"/>
        <end position="50"/>
    </location>
</feature>
<dbReference type="GO" id="GO:0000981">
    <property type="term" value="F:DNA-binding transcription factor activity, RNA polymerase II-specific"/>
    <property type="evidence" value="ECO:0007669"/>
    <property type="project" value="TreeGrafter"/>
</dbReference>
<dbReference type="Proteomes" id="UP000472276">
    <property type="component" value="Unassembled WGS sequence"/>
</dbReference>
<dbReference type="FunFam" id="3.30.160.60:FF:000744">
    <property type="entry name" value="zinc finger E-box-binding homeobox 1"/>
    <property type="match status" value="1"/>
</dbReference>
<evidence type="ECO:0000256" key="7">
    <source>
        <dbReference type="PROSITE-ProRule" id="PRU00042"/>
    </source>
</evidence>
<dbReference type="SUPFAM" id="SSF57667">
    <property type="entry name" value="beta-beta-alpha zinc fingers"/>
    <property type="match status" value="2"/>
</dbReference>
<dbReference type="Pfam" id="PF00096">
    <property type="entry name" value="zf-C2H2"/>
    <property type="match status" value="2"/>
</dbReference>
<dbReference type="FunFam" id="3.30.160.60:FF:002343">
    <property type="entry name" value="Zinc finger protein 33A"/>
    <property type="match status" value="1"/>
</dbReference>
<keyword evidence="4 7" id="KW-0863">Zinc-finger</keyword>
<evidence type="ECO:0000256" key="5">
    <source>
        <dbReference type="ARBA" id="ARBA00022833"/>
    </source>
</evidence>
<evidence type="ECO:0000313" key="9">
    <source>
        <dbReference type="Ensembl" id="ENSOABP00000073639.1"/>
    </source>
</evidence>
<evidence type="ECO:0000256" key="4">
    <source>
        <dbReference type="ARBA" id="ARBA00022771"/>
    </source>
</evidence>
<evidence type="ECO:0000313" key="10">
    <source>
        <dbReference type="Proteomes" id="UP000472276"/>
    </source>
</evidence>
<keyword evidence="6" id="KW-0539">Nucleus</keyword>
<dbReference type="GO" id="GO:0005634">
    <property type="term" value="C:nucleus"/>
    <property type="evidence" value="ECO:0007669"/>
    <property type="project" value="UniProtKB-SubCell"/>
</dbReference>
<evidence type="ECO:0000256" key="1">
    <source>
        <dbReference type="ARBA" id="ARBA00004123"/>
    </source>
</evidence>
<dbReference type="InterPro" id="IPR013087">
    <property type="entry name" value="Znf_C2H2_type"/>
</dbReference>
<proteinExistence type="predicted"/>
<evidence type="ECO:0000259" key="8">
    <source>
        <dbReference type="PROSITE" id="PS50157"/>
    </source>
</evidence>
<dbReference type="Gene3D" id="3.30.160.60">
    <property type="entry name" value="Classic Zinc Finger"/>
    <property type="match status" value="3"/>
</dbReference>
<reference evidence="9" key="2">
    <citation type="submission" date="2025-08" db="UniProtKB">
        <authorList>
            <consortium name="Ensembl"/>
        </authorList>
    </citation>
    <scope>IDENTIFICATION</scope>
</reference>
<name>A0AAZ1Y1B3_OREAU</name>
<dbReference type="AlphaFoldDB" id="A0AAZ1Y1B3"/>
<evidence type="ECO:0000256" key="6">
    <source>
        <dbReference type="ARBA" id="ARBA00023242"/>
    </source>
</evidence>
<dbReference type="PANTHER" id="PTHR14196:SF12">
    <property type="entry name" value="ZINC FINGER PROTEIN 208-LIKE"/>
    <property type="match status" value="1"/>
</dbReference>
<keyword evidence="10" id="KW-1185">Reference proteome</keyword>
<dbReference type="PROSITE" id="PS00028">
    <property type="entry name" value="ZINC_FINGER_C2H2_1"/>
    <property type="match status" value="1"/>
</dbReference>
<dbReference type="GO" id="GO:0008270">
    <property type="term" value="F:zinc ion binding"/>
    <property type="evidence" value="ECO:0007669"/>
    <property type="project" value="UniProtKB-KW"/>
</dbReference>
<comment type="subcellular location">
    <subcellularLocation>
        <location evidence="1">Nucleus</location>
    </subcellularLocation>
</comment>
<dbReference type="PANTHER" id="PTHR14196">
    <property type="entry name" value="ODD-SKIPPED - RELATED"/>
    <property type="match status" value="1"/>
</dbReference>
<dbReference type="PROSITE" id="PS50157">
    <property type="entry name" value="ZINC_FINGER_C2H2_2"/>
    <property type="match status" value="2"/>
</dbReference>
<evidence type="ECO:0000256" key="3">
    <source>
        <dbReference type="ARBA" id="ARBA00022737"/>
    </source>
</evidence>
<dbReference type="Ensembl" id="ENSOABT00000072863.1">
    <property type="protein sequence ID" value="ENSOABP00000073639.1"/>
    <property type="gene ID" value="ENSOABG00000034671.1"/>
</dbReference>
<organism evidence="9 10">
    <name type="scientific">Oreochromis aureus</name>
    <name type="common">Israeli tilapia</name>
    <name type="synonym">Chromis aureus</name>
    <dbReference type="NCBI Taxonomy" id="47969"/>
    <lineage>
        <taxon>Eukaryota</taxon>
        <taxon>Metazoa</taxon>
        <taxon>Chordata</taxon>
        <taxon>Craniata</taxon>
        <taxon>Vertebrata</taxon>
        <taxon>Euteleostomi</taxon>
        <taxon>Actinopterygii</taxon>
        <taxon>Neopterygii</taxon>
        <taxon>Teleostei</taxon>
        <taxon>Neoteleostei</taxon>
        <taxon>Acanthomorphata</taxon>
        <taxon>Ovalentaria</taxon>
        <taxon>Cichlomorphae</taxon>
        <taxon>Cichliformes</taxon>
        <taxon>Cichlidae</taxon>
        <taxon>African cichlids</taxon>
        <taxon>Pseudocrenilabrinae</taxon>
        <taxon>Oreochromini</taxon>
        <taxon>Oreochromis</taxon>
    </lineage>
</organism>
<dbReference type="InterPro" id="IPR036236">
    <property type="entry name" value="Znf_C2H2_sf"/>
</dbReference>
<sequence>MEQEVKNLKRHQLIHSGVKAYSCDLCGKSFSFARAGNLKKHQLIHSGVKPYSCDFCDLCGKSFTLAQSLKKHQLIHSGVKPYSSQMESPVKSVS</sequence>
<keyword evidence="2" id="KW-0479">Metal-binding</keyword>
<feature type="domain" description="C2H2-type" evidence="8">
    <location>
        <begin position="51"/>
        <end position="81"/>
    </location>
</feature>
<evidence type="ECO:0000256" key="2">
    <source>
        <dbReference type="ARBA" id="ARBA00022723"/>
    </source>
</evidence>
<dbReference type="InterPro" id="IPR050717">
    <property type="entry name" value="C2H2-ZF_Transcription_Reg"/>
</dbReference>
<accession>A0AAZ1Y1B3</accession>